<dbReference type="AlphaFoldDB" id="A0AAW1LSJ3"/>
<gene>
    <name evidence="2" type="ORF">QE152_g10159</name>
</gene>
<feature type="region of interest" description="Disordered" evidence="1">
    <location>
        <begin position="1"/>
        <end position="135"/>
    </location>
</feature>
<dbReference type="EMBL" id="JASPKY010000091">
    <property type="protein sequence ID" value="KAK9738097.1"/>
    <property type="molecule type" value="Genomic_DNA"/>
</dbReference>
<name>A0AAW1LSJ3_POPJA</name>
<evidence type="ECO:0000256" key="1">
    <source>
        <dbReference type="SAM" id="MobiDB-lite"/>
    </source>
</evidence>
<keyword evidence="3" id="KW-1185">Reference proteome</keyword>
<protein>
    <submittedName>
        <fullName evidence="2">Uncharacterized protein</fullName>
    </submittedName>
</protein>
<feature type="compositionally biased region" description="Basic and acidic residues" evidence="1">
    <location>
        <begin position="89"/>
        <end position="101"/>
    </location>
</feature>
<evidence type="ECO:0000313" key="2">
    <source>
        <dbReference type="EMBL" id="KAK9738097.1"/>
    </source>
</evidence>
<dbReference type="Proteomes" id="UP001458880">
    <property type="component" value="Unassembled WGS sequence"/>
</dbReference>
<reference evidence="2 3" key="1">
    <citation type="journal article" date="2024" name="BMC Genomics">
        <title>De novo assembly and annotation of Popillia japonica's genome with initial clues to its potential as an invasive pest.</title>
        <authorList>
            <person name="Cucini C."/>
            <person name="Boschi S."/>
            <person name="Funari R."/>
            <person name="Cardaioli E."/>
            <person name="Iannotti N."/>
            <person name="Marturano G."/>
            <person name="Paoli F."/>
            <person name="Bruttini M."/>
            <person name="Carapelli A."/>
            <person name="Frati F."/>
            <person name="Nardi F."/>
        </authorList>
    </citation>
    <scope>NUCLEOTIDE SEQUENCE [LARGE SCALE GENOMIC DNA]</scope>
    <source>
        <strain evidence="2">DMR45628</strain>
    </source>
</reference>
<feature type="compositionally biased region" description="Basic and acidic residues" evidence="1">
    <location>
        <begin position="112"/>
        <end position="135"/>
    </location>
</feature>
<feature type="compositionally biased region" description="Basic and acidic residues" evidence="1">
    <location>
        <begin position="1"/>
        <end position="60"/>
    </location>
</feature>
<sequence length="135" mass="15677">MLEKNALKGKRKNPEEDRKTATTQQERQKEYRKELTRLEMLNRQKQHEVTKGYDVERVGTTEDPQFTSTAVDYMKHWSMPLESDSDPESDIKEHDSSRSNCREIPNPGNDPPRPDDAMGFRDEPKVRNSRDVGTG</sequence>
<organism evidence="2 3">
    <name type="scientific">Popillia japonica</name>
    <name type="common">Japanese beetle</name>
    <dbReference type="NCBI Taxonomy" id="7064"/>
    <lineage>
        <taxon>Eukaryota</taxon>
        <taxon>Metazoa</taxon>
        <taxon>Ecdysozoa</taxon>
        <taxon>Arthropoda</taxon>
        <taxon>Hexapoda</taxon>
        <taxon>Insecta</taxon>
        <taxon>Pterygota</taxon>
        <taxon>Neoptera</taxon>
        <taxon>Endopterygota</taxon>
        <taxon>Coleoptera</taxon>
        <taxon>Polyphaga</taxon>
        <taxon>Scarabaeiformia</taxon>
        <taxon>Scarabaeidae</taxon>
        <taxon>Rutelinae</taxon>
        <taxon>Popillia</taxon>
    </lineage>
</organism>
<evidence type="ECO:0000313" key="3">
    <source>
        <dbReference type="Proteomes" id="UP001458880"/>
    </source>
</evidence>
<accession>A0AAW1LSJ3</accession>
<proteinExistence type="predicted"/>
<comment type="caution">
    <text evidence="2">The sequence shown here is derived from an EMBL/GenBank/DDBJ whole genome shotgun (WGS) entry which is preliminary data.</text>
</comment>